<evidence type="ECO:0000313" key="7">
    <source>
        <dbReference type="EMBL" id="ETN75909.1"/>
    </source>
</evidence>
<accession>W2T2W9</accession>
<proteinExistence type="inferred from homology"/>
<dbReference type="GO" id="GO:0005576">
    <property type="term" value="C:extracellular region"/>
    <property type="evidence" value="ECO:0007669"/>
    <property type="project" value="UniProtKB-SubCell"/>
</dbReference>
<feature type="chain" id="PRO_5004824810" evidence="6">
    <location>
        <begin position="20"/>
        <end position="457"/>
    </location>
</feature>
<gene>
    <name evidence="7" type="ORF">NECAME_12059</name>
</gene>
<keyword evidence="3" id="KW-0964">Secreted</keyword>
<keyword evidence="4 6" id="KW-0732">Signal</keyword>
<reference evidence="8" key="1">
    <citation type="journal article" date="2014" name="Nat. Genet.">
        <title>Genome of the human hookworm Necator americanus.</title>
        <authorList>
            <person name="Tang Y.T."/>
            <person name="Gao X."/>
            <person name="Rosa B.A."/>
            <person name="Abubucker S."/>
            <person name="Hallsworth-Pepin K."/>
            <person name="Martin J."/>
            <person name="Tyagi R."/>
            <person name="Heizer E."/>
            <person name="Zhang X."/>
            <person name="Bhonagiri-Palsikar V."/>
            <person name="Minx P."/>
            <person name="Warren W.C."/>
            <person name="Wang Q."/>
            <person name="Zhan B."/>
            <person name="Hotez P.J."/>
            <person name="Sternberg P.W."/>
            <person name="Dougall A."/>
            <person name="Gaze S.T."/>
            <person name="Mulvenna J."/>
            <person name="Sotillo J."/>
            <person name="Ranganathan S."/>
            <person name="Rabelo E.M."/>
            <person name="Wilson R.K."/>
            <person name="Felgner P.L."/>
            <person name="Bethony J."/>
            <person name="Hawdon J.M."/>
            <person name="Gasser R.B."/>
            <person name="Loukas A."/>
            <person name="Mitreva M."/>
        </authorList>
    </citation>
    <scope>NUCLEOTIDE SEQUENCE [LARGE SCALE GENOMIC DNA]</scope>
</reference>
<dbReference type="GeneID" id="25352087"/>
<comment type="similarity">
    <text evidence="2">Belongs to the nematode transthyretin-like family.</text>
</comment>
<dbReference type="InterPro" id="IPR038479">
    <property type="entry name" value="Transthyretin-like_sf"/>
</dbReference>
<dbReference type="KEGG" id="nai:NECAME_12059"/>
<dbReference type="PANTHER" id="PTHR21700">
    <property type="entry name" value="TRANSTHYRETIN-LIKE FAMILY PROTEIN-RELATED"/>
    <property type="match status" value="1"/>
</dbReference>
<comment type="subcellular location">
    <subcellularLocation>
        <location evidence="1">Secreted</location>
    </subcellularLocation>
</comment>
<evidence type="ECO:0000256" key="4">
    <source>
        <dbReference type="ARBA" id="ARBA00022729"/>
    </source>
</evidence>
<keyword evidence="5" id="KW-0812">Transmembrane</keyword>
<dbReference type="OrthoDB" id="5866819at2759"/>
<dbReference type="Gene3D" id="2.60.40.3330">
    <property type="match status" value="3"/>
</dbReference>
<feature type="signal peptide" evidence="6">
    <location>
        <begin position="1"/>
        <end position="19"/>
    </location>
</feature>
<dbReference type="Pfam" id="PF01060">
    <property type="entry name" value="TTR-52"/>
    <property type="match status" value="3"/>
</dbReference>
<dbReference type="EMBL" id="KI660265">
    <property type="protein sequence ID" value="ETN75909.1"/>
    <property type="molecule type" value="Genomic_DNA"/>
</dbReference>
<dbReference type="GO" id="GO:0009986">
    <property type="term" value="C:cell surface"/>
    <property type="evidence" value="ECO:0007669"/>
    <property type="project" value="InterPro"/>
</dbReference>
<keyword evidence="5" id="KW-0472">Membrane</keyword>
<name>W2T2W9_NECAM</name>
<dbReference type="InterPro" id="IPR001534">
    <property type="entry name" value="Transthyretin-like"/>
</dbReference>
<evidence type="ECO:0000256" key="1">
    <source>
        <dbReference type="ARBA" id="ARBA00004613"/>
    </source>
</evidence>
<organism evidence="7 8">
    <name type="scientific">Necator americanus</name>
    <name type="common">Human hookworm</name>
    <dbReference type="NCBI Taxonomy" id="51031"/>
    <lineage>
        <taxon>Eukaryota</taxon>
        <taxon>Metazoa</taxon>
        <taxon>Ecdysozoa</taxon>
        <taxon>Nematoda</taxon>
        <taxon>Chromadorea</taxon>
        <taxon>Rhabditida</taxon>
        <taxon>Rhabditina</taxon>
        <taxon>Rhabditomorpha</taxon>
        <taxon>Strongyloidea</taxon>
        <taxon>Ancylostomatidae</taxon>
        <taxon>Bunostominae</taxon>
        <taxon>Necator</taxon>
    </lineage>
</organism>
<evidence type="ECO:0000256" key="2">
    <source>
        <dbReference type="ARBA" id="ARBA00010112"/>
    </source>
</evidence>
<evidence type="ECO:0000313" key="8">
    <source>
        <dbReference type="Proteomes" id="UP000053676"/>
    </source>
</evidence>
<keyword evidence="8" id="KW-1185">Reference proteome</keyword>
<evidence type="ECO:0000256" key="3">
    <source>
        <dbReference type="ARBA" id="ARBA00022525"/>
    </source>
</evidence>
<protein>
    <submittedName>
        <fullName evidence="7">Transthyretin-like family protein</fullName>
    </submittedName>
</protein>
<sequence>MHLLSVILVGTILLPNSFCSFGIGTKQSVAVKGRLECNGVPASNVKVKLYEKELLFDKKLDQGKTNSSGAFYLSGSKTEITNIDPKVNIYHKCGYKGPCYKKIGITVLDSFITRGSTPKSAFDIDLLPLNNPSFLSDTLRMHLLPLILVATILLPNSFCLLGLGKKQSVAVKGTLQCNGQPASNVRVELHDKGIIFDKKLGQGKTDDSGEFNLSGSKTEISKIDPKLTIYHNCEHEGRCYRKFSITIPDSFISQGTIPKRTFDVGTINLASKFKGESTSCINSRLENANEKAVKAKTGKHLLSLNNLSFLSHTLQMYLLPVILVGTILLPNSFCLFGFGRKQSVAVRGLLQCNGVPASNVKVKLYDKEILFDKKLGQGKTDSSGYFYLSGSKTEITNIDPKVNIYHKCGYKGPCYKKFSITIPDSYITRGNTPKSTFDIGRINLAGKFKGQSIDCIN</sequence>
<feature type="transmembrane region" description="Helical" evidence="5">
    <location>
        <begin position="317"/>
        <end position="338"/>
    </location>
</feature>
<dbReference type="CTD" id="25352087"/>
<evidence type="ECO:0000256" key="6">
    <source>
        <dbReference type="SAM" id="SignalP"/>
    </source>
</evidence>
<dbReference type="Proteomes" id="UP000053676">
    <property type="component" value="Unassembled WGS sequence"/>
</dbReference>
<dbReference type="AlphaFoldDB" id="W2T2W9"/>
<keyword evidence="5" id="KW-1133">Transmembrane helix</keyword>
<evidence type="ECO:0000256" key="5">
    <source>
        <dbReference type="SAM" id="Phobius"/>
    </source>
</evidence>